<proteinExistence type="predicted"/>
<organism evidence="1">
    <name type="scientific">Lacticaseibacillus rhamnosus</name>
    <name type="common">Lactobacillus rhamnosus</name>
    <dbReference type="NCBI Taxonomy" id="47715"/>
    <lineage>
        <taxon>Bacteria</taxon>
        <taxon>Bacillati</taxon>
        <taxon>Bacillota</taxon>
        <taxon>Bacilli</taxon>
        <taxon>Lactobacillales</taxon>
        <taxon>Lactobacillaceae</taxon>
        <taxon>Lacticaseibacillus</taxon>
    </lineage>
</organism>
<dbReference type="AlphaFoldDB" id="A0A6N2XWW3"/>
<gene>
    <name evidence="1" type="ORF">LRLFYP97_00471</name>
</gene>
<dbReference type="EMBL" id="CACRTK010000014">
    <property type="protein sequence ID" value="VYT58513.1"/>
    <property type="molecule type" value="Genomic_DNA"/>
</dbReference>
<sequence length="64" mass="7560">MAEKTKCLTFPSDADKLLSTLKITDKMMKHHEVESNQQRSFRESMAGGNRCRRLMKMTAEWIRR</sequence>
<evidence type="ECO:0000313" key="1">
    <source>
        <dbReference type="EMBL" id="VYT58513.1"/>
    </source>
</evidence>
<name>A0A6N2XWW3_LACRH</name>
<reference evidence="1" key="1">
    <citation type="submission" date="2019-11" db="EMBL/GenBank/DDBJ databases">
        <authorList>
            <person name="Feng L."/>
        </authorList>
    </citation>
    <scope>NUCLEOTIDE SEQUENCE</scope>
    <source>
        <strain evidence="1">LrhamnosusLFYP97</strain>
    </source>
</reference>
<accession>A0A6N2XWW3</accession>
<protein>
    <submittedName>
        <fullName evidence="1">Uncharacterized protein</fullName>
    </submittedName>
</protein>